<keyword evidence="3" id="KW-1185">Reference proteome</keyword>
<dbReference type="InterPro" id="IPR049238">
    <property type="entry name" value="DUF6873"/>
</dbReference>
<evidence type="ECO:0000313" key="3">
    <source>
        <dbReference type="Proteomes" id="UP000184442"/>
    </source>
</evidence>
<dbReference type="RefSeq" id="WP_073026472.1">
    <property type="nucleotide sequence ID" value="NZ_FQZS01000016.1"/>
</dbReference>
<dbReference type="STRING" id="1122184.SAMN02745176_02439"/>
<dbReference type="OrthoDB" id="1753686at2"/>
<dbReference type="Proteomes" id="UP000184442">
    <property type="component" value="Unassembled WGS sequence"/>
</dbReference>
<proteinExistence type="predicted"/>
<reference evidence="2 3" key="1">
    <citation type="submission" date="2016-11" db="EMBL/GenBank/DDBJ databases">
        <authorList>
            <person name="Jaros S."/>
            <person name="Januszkiewicz K."/>
            <person name="Wedrychowicz H."/>
        </authorList>
    </citation>
    <scope>NUCLEOTIDE SEQUENCE [LARGE SCALE GENOMIC DNA]</scope>
    <source>
        <strain evidence="2 3">DSM 19022</strain>
    </source>
</reference>
<dbReference type="SUPFAM" id="SSF55909">
    <property type="entry name" value="Pentein"/>
    <property type="match status" value="1"/>
</dbReference>
<evidence type="ECO:0000259" key="1">
    <source>
        <dbReference type="Pfam" id="PF21778"/>
    </source>
</evidence>
<dbReference type="AlphaFoldDB" id="A0A1M6GMX4"/>
<feature type="domain" description="DUF6873" evidence="1">
    <location>
        <begin position="20"/>
        <end position="246"/>
    </location>
</feature>
<dbReference type="Pfam" id="PF21778">
    <property type="entry name" value="DUF6873"/>
    <property type="match status" value="1"/>
</dbReference>
<gene>
    <name evidence="2" type="ORF">SAMN02745176_02439</name>
</gene>
<evidence type="ECO:0000313" key="2">
    <source>
        <dbReference type="EMBL" id="SHJ11304.1"/>
    </source>
</evidence>
<dbReference type="EMBL" id="FQZS01000016">
    <property type="protein sequence ID" value="SHJ11304.1"/>
    <property type="molecule type" value="Genomic_DNA"/>
</dbReference>
<organism evidence="2 3">
    <name type="scientific">Lutispora thermophila DSM 19022</name>
    <dbReference type="NCBI Taxonomy" id="1122184"/>
    <lineage>
        <taxon>Bacteria</taxon>
        <taxon>Bacillati</taxon>
        <taxon>Bacillota</taxon>
        <taxon>Clostridia</taxon>
        <taxon>Lutisporales</taxon>
        <taxon>Lutisporaceae</taxon>
        <taxon>Lutispora</taxon>
    </lineage>
</organism>
<protein>
    <recommendedName>
        <fullName evidence="1">DUF6873 domain-containing protein</fullName>
    </recommendedName>
</protein>
<accession>A0A1M6GMX4</accession>
<sequence length="250" mass="28190">MSTFLENPNLPQNKVKIVVLDYRTDDEILSNLSNMGIEIIRTERCFELYEAIDGHPDILMHHVGGNSLVIAPNIYDKVAERFHKKGFALTKGATWLQRNYPQNIAYNVLRLGKLAFHNTKYTDPEIIRIYEKNDVRLVHVNQGYTKCSVCIIDENSVITHDIGVARVMEKHGIEVLVIEPGGIDIIGLNYGFIGGTSGLISKNTIVFTGSMKEMKCYNKILEYVALKGIDIKILSNKKIMDIGSIMPLSY</sequence>
<name>A0A1M6GMX4_9FIRM</name>